<evidence type="ECO:0000313" key="2">
    <source>
        <dbReference type="EMBL" id="KAK4520107.1"/>
    </source>
</evidence>
<sequence>MPTKPVDSRKLKSGGAAGPSGSKGKRAEKKKNVPSPSSSPSFGIQDAQRAQAKRNKSKSLRRFLSLSLASYLGYSFFYACGSPFDDSSDKPAICGGIDPIKLDLYKVYKSDYYQSNIDPHVAPIISKASSLYSDYGVPAQVKVVSLYDQHGKPLVKKGYEQASHVYAQHIEPNVSPLVAKSKIHADQVKIQLQPYYQQASKQATQVQLFAKQQWDNLPPPVKQAKDEAVRKVLEYYHRAENTDMLPILTEIYWNIVDFYQYQLIPFIQTHPTTAHVNKFYDENFRSFVETNIKPLLLLVKDRTTHVSQLFNHALTLLPQRPLSNEPSKSTVASSIVETKTPITDATKATSDIPLTTTAATTAASATTQTIKSKVEASSSAEPASTAVPAKEEAESTLVKHASTASASTTSATRSIKTEATIAKDAVDNDQDIVKPVSVRPTSTPEYVEMEVESPQADKKEAVYCPTCNAAEEQVIVAPTDKHVVPVRDEKEVFEIHTDKDVFEVNKEPAIVPPQSSAHLDQEGKEQVNAAAPIKQDASKVKDQTAPIKKKKDEKEEEEEEQMFSTQVEHDVEDDGFPEPAVPLKEDDNEEEEKVKETPIVTAVVDKQQVEIPLPVATEKEKEGPTVPNDESGYEDIKDQIVIQAPAVHQEEEPVVKKEVIDTEPILKEPIVPNDESKFEAKSEYSNQDADPPVRYHRVEKALS</sequence>
<dbReference type="GeneID" id="89951923"/>
<feature type="compositionally biased region" description="Basic and acidic residues" evidence="1">
    <location>
        <begin position="691"/>
        <end position="703"/>
    </location>
</feature>
<reference evidence="2 3" key="1">
    <citation type="submission" date="2022-11" db="EMBL/GenBank/DDBJ databases">
        <title>Mucor velutinosus strain NIH1002 WGS.</title>
        <authorList>
            <person name="Subramanian P."/>
            <person name="Mullikin J.C."/>
            <person name="Segre J.A."/>
            <person name="Zelazny A.M."/>
        </authorList>
    </citation>
    <scope>NUCLEOTIDE SEQUENCE [LARGE SCALE GENOMIC DNA]</scope>
    <source>
        <strain evidence="2 3">NIH1002</strain>
    </source>
</reference>
<keyword evidence="3" id="KW-1185">Reference proteome</keyword>
<dbReference type="AlphaFoldDB" id="A0AAN7DNB5"/>
<dbReference type="Proteomes" id="UP001304243">
    <property type="component" value="Unassembled WGS sequence"/>
</dbReference>
<proteinExistence type="predicted"/>
<accession>A0AAN7DNB5</accession>
<feature type="compositionally biased region" description="Basic and acidic residues" evidence="1">
    <location>
        <begin position="1"/>
        <end position="10"/>
    </location>
</feature>
<feature type="region of interest" description="Disordered" evidence="1">
    <location>
        <begin position="1"/>
        <end position="54"/>
    </location>
</feature>
<dbReference type="EMBL" id="JASEJX010000011">
    <property type="protein sequence ID" value="KAK4520107.1"/>
    <property type="molecule type" value="Genomic_DNA"/>
</dbReference>
<feature type="region of interest" description="Disordered" evidence="1">
    <location>
        <begin position="512"/>
        <end position="633"/>
    </location>
</feature>
<evidence type="ECO:0000313" key="3">
    <source>
        <dbReference type="Proteomes" id="UP001304243"/>
    </source>
</evidence>
<comment type="caution">
    <text evidence="2">The sequence shown here is derived from an EMBL/GenBank/DDBJ whole genome shotgun (WGS) entry which is preliminary data.</text>
</comment>
<name>A0AAN7DNB5_9FUNG</name>
<feature type="region of interest" description="Disordered" evidence="1">
    <location>
        <begin position="373"/>
        <end position="393"/>
    </location>
</feature>
<gene>
    <name evidence="2" type="primary">fim1_1</name>
    <name evidence="2" type="ORF">ATC70_008237</name>
</gene>
<dbReference type="RefSeq" id="XP_064686773.1">
    <property type="nucleotide sequence ID" value="XM_064827489.1"/>
</dbReference>
<evidence type="ECO:0000256" key="1">
    <source>
        <dbReference type="SAM" id="MobiDB-lite"/>
    </source>
</evidence>
<organism evidence="2 3">
    <name type="scientific">Mucor velutinosus</name>
    <dbReference type="NCBI Taxonomy" id="708070"/>
    <lineage>
        <taxon>Eukaryota</taxon>
        <taxon>Fungi</taxon>
        <taxon>Fungi incertae sedis</taxon>
        <taxon>Mucoromycota</taxon>
        <taxon>Mucoromycotina</taxon>
        <taxon>Mucoromycetes</taxon>
        <taxon>Mucorales</taxon>
        <taxon>Mucorineae</taxon>
        <taxon>Mucoraceae</taxon>
        <taxon>Mucor</taxon>
    </lineage>
</organism>
<feature type="compositionally biased region" description="Low complexity" evidence="1">
    <location>
        <begin position="373"/>
        <end position="388"/>
    </location>
</feature>
<feature type="region of interest" description="Disordered" evidence="1">
    <location>
        <begin position="666"/>
        <end position="703"/>
    </location>
</feature>
<protein>
    <submittedName>
        <fullName evidence="2">Fimbrin</fullName>
    </submittedName>
</protein>